<dbReference type="SUPFAM" id="SSF52335">
    <property type="entry name" value="Methylglyoxal synthase-like"/>
    <property type="match status" value="1"/>
</dbReference>
<dbReference type="SUPFAM" id="SSF48108">
    <property type="entry name" value="Carbamoyl phosphate synthetase, large subunit connection domain"/>
    <property type="match status" value="1"/>
</dbReference>
<feature type="binding site" evidence="14">
    <location>
        <position position="843"/>
    </location>
    <ligand>
        <name>Mg(2+)</name>
        <dbReference type="ChEBI" id="CHEBI:18420"/>
        <label>4</label>
    </ligand>
</feature>
<feature type="binding site" evidence="14">
    <location>
        <position position="786"/>
    </location>
    <ligand>
        <name>ATP</name>
        <dbReference type="ChEBI" id="CHEBI:30616"/>
        <label>2</label>
    </ligand>
</feature>
<feature type="binding site" evidence="14">
    <location>
        <position position="715"/>
    </location>
    <ligand>
        <name>ATP</name>
        <dbReference type="ChEBI" id="CHEBI:30616"/>
        <label>2</label>
    </ligand>
</feature>
<feature type="binding site" evidence="14">
    <location>
        <position position="787"/>
    </location>
    <ligand>
        <name>ATP</name>
        <dbReference type="ChEBI" id="CHEBI:30616"/>
        <label>2</label>
    </ligand>
</feature>
<proteinExistence type="inferred from homology"/>
<dbReference type="InterPro" id="IPR033937">
    <property type="entry name" value="MGS_CPS_CarB"/>
</dbReference>
<dbReference type="RefSeq" id="WP_285805376.1">
    <property type="nucleotide sequence ID" value="NZ_CP127389.1"/>
</dbReference>
<evidence type="ECO:0000313" key="18">
    <source>
        <dbReference type="Proteomes" id="UP001226651"/>
    </source>
</evidence>
<organism evidence="17 18">
    <name type="scientific">Proteus appendicitidis</name>
    <dbReference type="NCBI Taxonomy" id="3034648"/>
    <lineage>
        <taxon>Bacteria</taxon>
        <taxon>Pseudomonadati</taxon>
        <taxon>Pseudomonadota</taxon>
        <taxon>Gammaproteobacteria</taxon>
        <taxon>Enterobacterales</taxon>
        <taxon>Morganellaceae</taxon>
        <taxon>Proteus</taxon>
    </lineage>
</organism>
<dbReference type="NCBIfam" id="TIGR01369">
    <property type="entry name" value="CPSaseII_lrg"/>
    <property type="match status" value="1"/>
</dbReference>
<dbReference type="Gene3D" id="1.10.1030.10">
    <property type="entry name" value="Carbamoyl-phosphate synthetase, large subunit oligomerisation domain"/>
    <property type="match status" value="1"/>
</dbReference>
<sequence>MAKRTDIKTILILGAGPIVIGQACEFDYSGAQACKALREEGYRVVLVNSNPATIMTDPEMADATYIEPIHWQVVRKIIEKERPDAVLPTMGGQTALNCALELERQGVLAEFGVTMIGATADAIDKAEDRQRFDKAMKKIGLDTARSGIAHNLDEAFAVAEQVGFPCIIRPSFTMGGTGGGIAYNREEFEEICTRGLDLSPTNELLIDESLIGWKEYEMEVVRDKNDNCIIVCSIENFDAMGIHTGDSITVAPAQTLTDKEYQIMRNASMAVLREIGVETGGSNVQFAVDPKTGRLIVIEMNPRVSRSSALASKATGFPIAKVAAKLAVGYTLDELMNDITGGRTPASFEPSIDYVVTKIPRFNFEKFAGTNDRLTTQMKSVGEVMAIGRTQQESLQKALRGLEVGATGFDPKVDLDDPEALTKIRRELKEAGSDRIWYIADAFRAGLSVDGVFNLTNIDRWFLVQIEEIVRLEEKVSEVGIKGLNADFLRQLKRKGFADARLAKILNVKEPVIRQLREQYQLHPVYKRVDTCAAEFATDTAYMYSTYEEECEANPHQDKPKVMILGGGPNRIGQGIEFDYCCVHAALALREDGYETIMVNCNPETVSTDYDTSDRLYFEPVTLEDVLEIVRIEKPKGVIVQYGGQTPLKLARALEAEGVPVIGTTPDAIDKAEDRERFQKAVDKLGLKQPENATVTALEEAVEKAQLIGYPLVVRPSYVLGGRAMEIVYDEVDLRRYFQTAVSVSNDAPVLLDRFLDDAIEVDIDAICDGKQVVIGGIMEHIEQAGVHSGDSACSLPAYTLSQEIQDVMRKQVRELAFELGVKGLMNAQFAVKGNDVYLIEVNPRAARTVPFVSKATGVPLAKVAARVMIGQSLEEQGVTKEVIPPYYSVKEVVLPFNKFAGVDPILGPEMRSTGEVMGVGATFAQAFAKAMLGSSSTMKKKGRALLSVRAGDKKRVVDLATKLLKSGFELDATHGTAIVLGEAGINPRLVNKVHEGRPHIEDRIKNGEYDYIVNTTSGRQAIEDSKIIRRSALRYKVHYDTTLNGGFATTLSLTADPTESVISVQEMHEKISKS</sequence>
<feature type="binding site" evidence="14">
    <location>
        <position position="129"/>
    </location>
    <ligand>
        <name>ATP</name>
        <dbReference type="ChEBI" id="CHEBI:30616"/>
        <label>1</label>
    </ligand>
</feature>
<feature type="binding site" evidence="14">
    <location>
        <position position="299"/>
    </location>
    <ligand>
        <name>Mg(2+)</name>
        <dbReference type="ChEBI" id="CHEBI:18420"/>
        <label>1</label>
    </ligand>
</feature>
<dbReference type="EMBL" id="CP127389">
    <property type="protein sequence ID" value="WIV89048.1"/>
    <property type="molecule type" value="Genomic_DNA"/>
</dbReference>
<dbReference type="InterPro" id="IPR011761">
    <property type="entry name" value="ATP-grasp"/>
</dbReference>
<feature type="binding site" evidence="14">
    <location>
        <position position="301"/>
    </location>
    <ligand>
        <name>Mg(2+)</name>
        <dbReference type="ChEBI" id="CHEBI:18420"/>
        <label>2</label>
    </ligand>
</feature>
<comment type="domain">
    <text evidence="14">The large subunit is composed of 2 ATP-grasp domains that are involved in binding the 2 ATP molecules needed for carbamoyl phosphate synthesis. The N-terminal ATP-grasp domain (referred to as the carboxyphosphate synthetic component) catalyzes the ATP-dependent phosphorylation of hydrogencarbonate to carboxyphosphate and the subsequent nucleophilic attack by ammonia to form a carbamate intermediate. The C-terminal ATP-grasp domain (referred to as the carbamoyl phosphate synthetic component) then catalyzes the phosphorylation of carbamate with the second ATP to form the end product carbamoyl phosphate. The reactive and unstable enzyme intermediates are sequentially channeled from one active site to the next through the interior of the protein over a distance of at least 96 A.</text>
</comment>
<dbReference type="Pfam" id="PF02787">
    <property type="entry name" value="CPSase_L_D3"/>
    <property type="match status" value="1"/>
</dbReference>
<comment type="subunit">
    <text evidence="14">Composed of two chains; the small (or glutamine) chain promotes the hydrolysis of glutamine to ammonia, which is used by the large (or ammonia) chain to synthesize carbamoyl phosphate. Tetramer of heterodimers (alpha,beta)4.</text>
</comment>
<name>A0ABY8Y9X4_9GAMM</name>
<dbReference type="PROSITE" id="PS50975">
    <property type="entry name" value="ATP_GRASP"/>
    <property type="match status" value="2"/>
</dbReference>
<dbReference type="Pfam" id="PF02142">
    <property type="entry name" value="MGS"/>
    <property type="match status" value="1"/>
</dbReference>
<gene>
    <name evidence="14 17" type="primary">carB</name>
    <name evidence="17" type="ORF">QQS39_03270</name>
</gene>
<feature type="binding site" evidence="14">
    <location>
        <position position="243"/>
    </location>
    <ligand>
        <name>ATP</name>
        <dbReference type="ChEBI" id="CHEBI:30616"/>
        <label>1</label>
    </ligand>
</feature>
<dbReference type="HAMAP" id="MF_01210_A">
    <property type="entry name" value="CPSase_L_chain_A"/>
    <property type="match status" value="1"/>
</dbReference>
<dbReference type="InterPro" id="IPR036914">
    <property type="entry name" value="MGS-like_dom_sf"/>
</dbReference>
<feature type="binding site" evidence="14">
    <location>
        <position position="285"/>
    </location>
    <ligand>
        <name>ATP</name>
        <dbReference type="ChEBI" id="CHEBI:30616"/>
        <label>1</label>
    </ligand>
</feature>
<dbReference type="EC" id="6.3.4.16" evidence="14"/>
<evidence type="ECO:0000259" key="15">
    <source>
        <dbReference type="PROSITE" id="PS50975"/>
    </source>
</evidence>
<feature type="region of interest" description="Carbamoyl phosphate synthetic domain" evidence="14">
    <location>
        <begin position="554"/>
        <end position="936"/>
    </location>
</feature>
<dbReference type="InterPro" id="IPR005483">
    <property type="entry name" value="CPSase_dom"/>
</dbReference>
<feature type="binding site" evidence="14">
    <location>
        <position position="843"/>
    </location>
    <ligand>
        <name>Mn(2+)</name>
        <dbReference type="ChEBI" id="CHEBI:29035"/>
        <label>4</label>
    </ligand>
</feature>
<reference evidence="17 18" key="1">
    <citation type="submission" date="2023-06" db="EMBL/GenBank/DDBJ databases">
        <title>Proteus appendicitidis sp. nov., isolated from the appendiceal pus of an appendicitis patient in Yongzhou, China.</title>
        <authorList>
            <person name="Cai X."/>
        </authorList>
    </citation>
    <scope>NUCLEOTIDE SEQUENCE [LARGE SCALE GENOMIC DNA]</scope>
    <source>
        <strain evidence="17 18">HZ0627</strain>
    </source>
</reference>
<dbReference type="InterPro" id="IPR006275">
    <property type="entry name" value="CPSase_lsu"/>
</dbReference>
<dbReference type="SUPFAM" id="SSF56059">
    <property type="entry name" value="Glutathione synthetase ATP-binding domain-like"/>
    <property type="match status" value="2"/>
</dbReference>
<feature type="binding site" evidence="14">
    <location>
        <position position="169"/>
    </location>
    <ligand>
        <name>ATP</name>
        <dbReference type="ChEBI" id="CHEBI:30616"/>
        <label>1</label>
    </ligand>
</feature>
<comment type="cofactor">
    <cofactor evidence="14">
        <name>Mg(2+)</name>
        <dbReference type="ChEBI" id="CHEBI:18420"/>
    </cofactor>
    <cofactor evidence="14">
        <name>Mn(2+)</name>
        <dbReference type="ChEBI" id="CHEBI:29035"/>
    </cofactor>
    <text evidence="14">Binds 4 Mg(2+) or Mn(2+) ions per subunit.</text>
</comment>
<dbReference type="PROSITE" id="PS00866">
    <property type="entry name" value="CPSASE_1"/>
    <property type="match status" value="2"/>
</dbReference>
<keyword evidence="3 14" id="KW-0055">Arginine biosynthesis</keyword>
<comment type="similarity">
    <text evidence="2 14">Belongs to the CarB family.</text>
</comment>
<feature type="binding site" evidence="14">
    <location>
        <position position="175"/>
    </location>
    <ligand>
        <name>ATP</name>
        <dbReference type="ChEBI" id="CHEBI:30616"/>
        <label>1</label>
    </ligand>
</feature>
<feature type="binding site" evidence="14">
    <location>
        <position position="788"/>
    </location>
    <ligand>
        <name>ATP</name>
        <dbReference type="ChEBI" id="CHEBI:30616"/>
        <label>2</label>
    </ligand>
</feature>
<accession>A0ABY8Y9X4</accession>
<feature type="binding site" evidence="14">
    <location>
        <position position="299"/>
    </location>
    <ligand>
        <name>ATP</name>
        <dbReference type="ChEBI" id="CHEBI:30616"/>
        <label>1</label>
    </ligand>
</feature>
<evidence type="ECO:0000256" key="13">
    <source>
        <dbReference type="ARBA" id="ARBA00047359"/>
    </source>
</evidence>
<feature type="region of interest" description="Carboxyphosphate synthetic domain" evidence="14">
    <location>
        <begin position="1"/>
        <end position="403"/>
    </location>
</feature>
<feature type="binding site" evidence="14">
    <location>
        <position position="841"/>
    </location>
    <ligand>
        <name>ATP</name>
        <dbReference type="ChEBI" id="CHEBI:30616"/>
        <label>2</label>
    </ligand>
</feature>
<keyword evidence="6" id="KW-0479">Metal-binding</keyword>
<comment type="function">
    <text evidence="14">Large subunit of the glutamine-dependent carbamoyl phosphate synthetase (CPSase). CPSase catalyzes the formation of carbamoyl phosphate from the ammonia moiety of glutamine, carbonate, and phosphate donated by ATP, constituting the first step of 2 biosynthetic pathways, one leading to arginine and/or urea and the other to pyrimidine nucleotides. The large subunit (synthetase) binds the substrates ammonia (free or transferred from glutamine from the small subunit), hydrogencarbonate and ATP and carries out an ATP-coupled ligase reaction, activating hydrogencarbonate by forming carboxy phosphate which reacts with ammonia to form carbamoyl phosphate.</text>
</comment>
<dbReference type="PROSITE" id="PS00867">
    <property type="entry name" value="CPSASE_2"/>
    <property type="match status" value="2"/>
</dbReference>
<feature type="binding site" evidence="14">
    <location>
        <position position="208"/>
    </location>
    <ligand>
        <name>ATP</name>
        <dbReference type="ChEBI" id="CHEBI:30616"/>
        <label>1</label>
    </ligand>
</feature>
<feature type="binding site" evidence="14">
    <location>
        <position position="299"/>
    </location>
    <ligand>
        <name>Mn(2+)</name>
        <dbReference type="ChEBI" id="CHEBI:29035"/>
        <label>1</label>
    </ligand>
</feature>
<feature type="region of interest" description="Oligomerization domain" evidence="14">
    <location>
        <begin position="404"/>
        <end position="553"/>
    </location>
</feature>
<dbReference type="PROSITE" id="PS51257">
    <property type="entry name" value="PROKAR_LIPOPROTEIN"/>
    <property type="match status" value="1"/>
</dbReference>
<evidence type="ECO:0000313" key="17">
    <source>
        <dbReference type="EMBL" id="WIV89048.1"/>
    </source>
</evidence>
<evidence type="ECO:0000256" key="12">
    <source>
        <dbReference type="ARBA" id="ARBA00023211"/>
    </source>
</evidence>
<dbReference type="Gene3D" id="3.30.470.20">
    <property type="entry name" value="ATP-grasp fold, B domain"/>
    <property type="match status" value="2"/>
</dbReference>
<dbReference type="HAMAP" id="MF_01210_B">
    <property type="entry name" value="CPSase_L_chain_B"/>
    <property type="match status" value="1"/>
</dbReference>
<dbReference type="PANTHER" id="PTHR11405">
    <property type="entry name" value="CARBAMOYLTRANSFERASE FAMILY MEMBER"/>
    <property type="match status" value="1"/>
</dbReference>
<dbReference type="SMART" id="SM00851">
    <property type="entry name" value="MGS"/>
    <property type="match status" value="1"/>
</dbReference>
<feature type="region of interest" description="Allosteric domain" evidence="14">
    <location>
        <begin position="937"/>
        <end position="1075"/>
    </location>
</feature>
<feature type="binding site" evidence="14">
    <location>
        <position position="285"/>
    </location>
    <ligand>
        <name>Mn(2+)</name>
        <dbReference type="ChEBI" id="CHEBI:29035"/>
        <label>1</label>
    </ligand>
</feature>
<keyword evidence="5 14" id="KW-0028">Amino-acid biosynthesis</keyword>
<dbReference type="NCBIfam" id="NF003671">
    <property type="entry name" value="PRK05294.1"/>
    <property type="match status" value="1"/>
</dbReference>
<keyword evidence="4 14" id="KW-0436">Ligase</keyword>
<feature type="binding site" evidence="14">
    <location>
        <position position="841"/>
    </location>
    <ligand>
        <name>Mn(2+)</name>
        <dbReference type="ChEBI" id="CHEBI:29035"/>
        <label>4</label>
    </ligand>
</feature>
<dbReference type="Proteomes" id="UP001226651">
    <property type="component" value="Chromosome"/>
</dbReference>
<feature type="binding site" evidence="14">
    <location>
        <position position="829"/>
    </location>
    <ligand>
        <name>Mn(2+)</name>
        <dbReference type="ChEBI" id="CHEBI:29035"/>
        <label>3</label>
    </ligand>
</feature>
<dbReference type="NCBIfam" id="NF009455">
    <property type="entry name" value="PRK12815.1"/>
    <property type="match status" value="1"/>
</dbReference>
<dbReference type="PROSITE" id="PS51855">
    <property type="entry name" value="MGS"/>
    <property type="match status" value="1"/>
</dbReference>
<evidence type="ECO:0000256" key="2">
    <source>
        <dbReference type="ARBA" id="ARBA00009799"/>
    </source>
</evidence>
<evidence type="ECO:0000256" key="3">
    <source>
        <dbReference type="ARBA" id="ARBA00022571"/>
    </source>
</evidence>
<evidence type="ECO:0000256" key="14">
    <source>
        <dbReference type="HAMAP-Rule" id="MF_01210"/>
    </source>
</evidence>
<evidence type="ECO:0000259" key="16">
    <source>
        <dbReference type="PROSITE" id="PS51855"/>
    </source>
</evidence>
<feature type="binding site" evidence="14">
    <location>
        <position position="756"/>
    </location>
    <ligand>
        <name>ATP</name>
        <dbReference type="ChEBI" id="CHEBI:30616"/>
        <label>2</label>
    </ligand>
</feature>
<dbReference type="InterPro" id="IPR005479">
    <property type="entry name" value="CPAse_ATP-bd"/>
</dbReference>
<feature type="binding site" evidence="14">
    <location>
        <position position="242"/>
    </location>
    <ligand>
        <name>ATP</name>
        <dbReference type="ChEBI" id="CHEBI:30616"/>
        <label>1</label>
    </ligand>
</feature>
<feature type="domain" description="ATP-grasp" evidence="15">
    <location>
        <begin position="133"/>
        <end position="328"/>
    </location>
</feature>
<dbReference type="SUPFAM" id="SSF52440">
    <property type="entry name" value="PreATP-grasp domain"/>
    <property type="match status" value="2"/>
</dbReference>
<keyword evidence="18" id="KW-1185">Reference proteome</keyword>
<feature type="binding site" evidence="14">
    <location>
        <position position="754"/>
    </location>
    <ligand>
        <name>ATP</name>
        <dbReference type="ChEBI" id="CHEBI:30616"/>
        <label>2</label>
    </ligand>
</feature>
<dbReference type="GO" id="GO:0004088">
    <property type="term" value="F:carbamoyl-phosphate synthase (glutamine-hydrolyzing) activity"/>
    <property type="evidence" value="ECO:0007669"/>
    <property type="project" value="UniProtKB-EC"/>
</dbReference>
<keyword evidence="7 14" id="KW-0677">Repeat</keyword>
<feature type="binding site" evidence="14">
    <location>
        <position position="829"/>
    </location>
    <ligand>
        <name>Mg(2+)</name>
        <dbReference type="ChEBI" id="CHEBI:18420"/>
        <label>3</label>
    </ligand>
</feature>
<dbReference type="InterPro" id="IPR016185">
    <property type="entry name" value="PreATP-grasp_dom_sf"/>
</dbReference>
<comment type="catalytic activity">
    <reaction evidence="13 14">
        <text>hydrogencarbonate + NH4(+) + 2 ATP = carbamoyl phosphate + 2 ADP + phosphate + 2 H(+)</text>
        <dbReference type="Rhea" id="RHEA:18029"/>
        <dbReference type="ChEBI" id="CHEBI:15378"/>
        <dbReference type="ChEBI" id="CHEBI:17544"/>
        <dbReference type="ChEBI" id="CHEBI:28938"/>
        <dbReference type="ChEBI" id="CHEBI:30616"/>
        <dbReference type="ChEBI" id="CHEBI:43474"/>
        <dbReference type="ChEBI" id="CHEBI:58228"/>
        <dbReference type="ChEBI" id="CHEBI:456216"/>
        <dbReference type="EC" id="6.3.4.16"/>
    </reaction>
</comment>
<feature type="binding site" evidence="14">
    <location>
        <position position="841"/>
    </location>
    <ligand>
        <name>Mg(2+)</name>
        <dbReference type="ChEBI" id="CHEBI:18420"/>
        <label>3</label>
    </ligand>
</feature>
<dbReference type="CDD" id="cd01424">
    <property type="entry name" value="MGS_CPS_II"/>
    <property type="match status" value="1"/>
</dbReference>
<keyword evidence="10" id="KW-0460">Magnesium</keyword>
<keyword evidence="8 14" id="KW-0547">Nucleotide-binding</keyword>
<dbReference type="Pfam" id="PF25596">
    <property type="entry name" value="CPSase_L_D1"/>
    <property type="match status" value="2"/>
</dbReference>
<comment type="pathway">
    <text evidence="1 14">Amino-acid biosynthesis; L-arginine biosynthesis; carbamoyl phosphate from bicarbonate: step 1/1.</text>
</comment>
<evidence type="ECO:0000256" key="4">
    <source>
        <dbReference type="ARBA" id="ARBA00022598"/>
    </source>
</evidence>
<feature type="binding site" evidence="14">
    <location>
        <position position="215"/>
    </location>
    <ligand>
        <name>ATP</name>
        <dbReference type="ChEBI" id="CHEBI:30616"/>
        <label>1</label>
    </ligand>
</feature>
<feature type="binding site" evidence="14">
    <location>
        <position position="176"/>
    </location>
    <ligand>
        <name>ATP</name>
        <dbReference type="ChEBI" id="CHEBI:30616"/>
        <label>1</label>
    </ligand>
</feature>
<dbReference type="EC" id="6.3.5.5" evidence="14"/>
<evidence type="ECO:0000256" key="5">
    <source>
        <dbReference type="ARBA" id="ARBA00022605"/>
    </source>
</evidence>
<evidence type="ECO:0000256" key="8">
    <source>
        <dbReference type="ARBA" id="ARBA00022741"/>
    </source>
</evidence>
<keyword evidence="11 14" id="KW-0665">Pyrimidine biosynthesis</keyword>
<protein>
    <recommendedName>
        <fullName evidence="14">Carbamoyl phosphate synthase large chain</fullName>
        <ecNumber evidence="14">6.3.4.16</ecNumber>
        <ecNumber evidence="14">6.3.5.5</ecNumber>
    </recommendedName>
    <alternativeName>
        <fullName evidence="14">Carbamoyl phosphate synthetase ammonia chain</fullName>
    </alternativeName>
</protein>
<feature type="binding site" evidence="14">
    <location>
        <position position="285"/>
    </location>
    <ligand>
        <name>Mg(2+)</name>
        <dbReference type="ChEBI" id="CHEBI:18420"/>
        <label>1</label>
    </ligand>
</feature>
<evidence type="ECO:0000256" key="9">
    <source>
        <dbReference type="ARBA" id="ARBA00022840"/>
    </source>
</evidence>
<feature type="binding site" evidence="14">
    <location>
        <position position="299"/>
    </location>
    <ligand>
        <name>Mg(2+)</name>
        <dbReference type="ChEBI" id="CHEBI:18420"/>
        <label>2</label>
    </ligand>
</feature>
<comment type="catalytic activity">
    <reaction evidence="14">
        <text>hydrogencarbonate + L-glutamine + 2 ATP + H2O = carbamoyl phosphate + L-glutamate + 2 ADP + phosphate + 2 H(+)</text>
        <dbReference type="Rhea" id="RHEA:18633"/>
        <dbReference type="ChEBI" id="CHEBI:15377"/>
        <dbReference type="ChEBI" id="CHEBI:15378"/>
        <dbReference type="ChEBI" id="CHEBI:17544"/>
        <dbReference type="ChEBI" id="CHEBI:29985"/>
        <dbReference type="ChEBI" id="CHEBI:30616"/>
        <dbReference type="ChEBI" id="CHEBI:43474"/>
        <dbReference type="ChEBI" id="CHEBI:58228"/>
        <dbReference type="ChEBI" id="CHEBI:58359"/>
        <dbReference type="ChEBI" id="CHEBI:456216"/>
        <dbReference type="EC" id="6.3.5.5"/>
    </reaction>
</comment>
<dbReference type="InterPro" id="IPR011607">
    <property type="entry name" value="MGS-like_dom"/>
</dbReference>
<feature type="binding site" evidence="14">
    <location>
        <position position="299"/>
    </location>
    <ligand>
        <name>Mn(2+)</name>
        <dbReference type="ChEBI" id="CHEBI:29035"/>
        <label>2</label>
    </ligand>
</feature>
<dbReference type="InterPro" id="IPR005480">
    <property type="entry name" value="CPSase_lsu_oligo"/>
</dbReference>
<dbReference type="InterPro" id="IPR036897">
    <property type="entry name" value="CarbamoylP_synth_lsu_oligo_sf"/>
</dbReference>
<feature type="domain" description="ATP-grasp" evidence="15">
    <location>
        <begin position="679"/>
        <end position="870"/>
    </location>
</feature>
<evidence type="ECO:0000256" key="1">
    <source>
        <dbReference type="ARBA" id="ARBA00005077"/>
    </source>
</evidence>
<dbReference type="Gene3D" id="3.40.50.20">
    <property type="match status" value="2"/>
</dbReference>
<dbReference type="PRINTS" id="PR00098">
    <property type="entry name" value="CPSASE"/>
</dbReference>
<keyword evidence="9 14" id="KW-0067">ATP-binding</keyword>
<evidence type="ECO:0000256" key="10">
    <source>
        <dbReference type="ARBA" id="ARBA00022842"/>
    </source>
</evidence>
<feature type="binding site" evidence="14">
    <location>
        <position position="841"/>
    </location>
    <ligand>
        <name>Mn(2+)</name>
        <dbReference type="ChEBI" id="CHEBI:29035"/>
        <label>3</label>
    </ligand>
</feature>
<feature type="binding site" evidence="14">
    <location>
        <position position="241"/>
    </location>
    <ligand>
        <name>ATP</name>
        <dbReference type="ChEBI" id="CHEBI:30616"/>
        <label>1</label>
    </ligand>
</feature>
<feature type="binding site" evidence="14">
    <location>
        <position position="761"/>
    </location>
    <ligand>
        <name>ATP</name>
        <dbReference type="ChEBI" id="CHEBI:30616"/>
        <label>2</label>
    </ligand>
</feature>
<feature type="binding site" evidence="14">
    <location>
        <position position="789"/>
    </location>
    <ligand>
        <name>ATP</name>
        <dbReference type="ChEBI" id="CHEBI:30616"/>
        <label>2</label>
    </ligand>
</feature>
<evidence type="ECO:0000256" key="6">
    <source>
        <dbReference type="ARBA" id="ARBA00022723"/>
    </source>
</evidence>
<feature type="binding site" evidence="14">
    <location>
        <position position="841"/>
    </location>
    <ligand>
        <name>Mg(2+)</name>
        <dbReference type="ChEBI" id="CHEBI:18420"/>
        <label>4</label>
    </ligand>
</feature>
<dbReference type="Gene3D" id="3.40.50.1380">
    <property type="entry name" value="Methylglyoxal synthase-like domain"/>
    <property type="match status" value="1"/>
</dbReference>
<comment type="pathway">
    <text evidence="14">Pyrimidine metabolism; UMP biosynthesis via de novo pathway; (S)-dihydroorotate from bicarbonate: step 1/3.</text>
</comment>
<feature type="domain" description="MGS-like" evidence="16">
    <location>
        <begin position="937"/>
        <end position="1075"/>
    </location>
</feature>
<dbReference type="Pfam" id="PF02786">
    <property type="entry name" value="CPSase_L_D2"/>
    <property type="match status" value="2"/>
</dbReference>
<dbReference type="SMART" id="SM01096">
    <property type="entry name" value="CPSase_L_D3"/>
    <property type="match status" value="1"/>
</dbReference>
<dbReference type="InterPro" id="IPR058047">
    <property type="entry name" value="CPSase_preATP-grasp"/>
</dbReference>
<keyword evidence="12" id="KW-0464">Manganese</keyword>
<feature type="binding site" evidence="14">
    <location>
        <position position="829"/>
    </location>
    <ligand>
        <name>ATP</name>
        <dbReference type="ChEBI" id="CHEBI:30616"/>
        <label>2</label>
    </ligand>
</feature>
<evidence type="ECO:0000256" key="11">
    <source>
        <dbReference type="ARBA" id="ARBA00022975"/>
    </source>
</evidence>
<feature type="binding site" evidence="14">
    <location>
        <position position="301"/>
    </location>
    <ligand>
        <name>Mn(2+)</name>
        <dbReference type="ChEBI" id="CHEBI:29035"/>
        <label>2</label>
    </ligand>
</feature>
<feature type="binding site" evidence="14">
    <location>
        <position position="210"/>
    </location>
    <ligand>
        <name>ATP</name>
        <dbReference type="ChEBI" id="CHEBI:30616"/>
        <label>1</label>
    </ligand>
</feature>
<dbReference type="PANTHER" id="PTHR11405:SF53">
    <property type="entry name" value="CARBAMOYL-PHOSPHATE SYNTHASE [AMMONIA], MITOCHONDRIAL"/>
    <property type="match status" value="1"/>
</dbReference>
<evidence type="ECO:0000256" key="7">
    <source>
        <dbReference type="ARBA" id="ARBA00022737"/>
    </source>
</evidence>